<keyword evidence="3 7" id="KW-0812">Transmembrane</keyword>
<evidence type="ECO:0000256" key="6">
    <source>
        <dbReference type="SAM" id="MobiDB-lite"/>
    </source>
</evidence>
<feature type="transmembrane region" description="Helical" evidence="7">
    <location>
        <begin position="102"/>
        <end position="127"/>
    </location>
</feature>
<dbReference type="GO" id="GO:0022857">
    <property type="term" value="F:transmembrane transporter activity"/>
    <property type="evidence" value="ECO:0007669"/>
    <property type="project" value="InterPro"/>
</dbReference>
<feature type="transmembrane region" description="Helical" evidence="7">
    <location>
        <begin position="277"/>
        <end position="306"/>
    </location>
</feature>
<keyword evidence="4 7" id="KW-1133">Transmembrane helix</keyword>
<dbReference type="InterPro" id="IPR011701">
    <property type="entry name" value="MFS"/>
</dbReference>
<keyword evidence="5 7" id="KW-0472">Membrane</keyword>
<dbReference type="FunFam" id="1.20.1250.20:FF:000082">
    <property type="entry name" value="MFS multidrug transporter, putative"/>
    <property type="match status" value="1"/>
</dbReference>
<evidence type="ECO:0000256" key="2">
    <source>
        <dbReference type="ARBA" id="ARBA00008335"/>
    </source>
</evidence>
<evidence type="ECO:0000256" key="1">
    <source>
        <dbReference type="ARBA" id="ARBA00004651"/>
    </source>
</evidence>
<feature type="transmembrane region" description="Helical" evidence="7">
    <location>
        <begin position="353"/>
        <end position="372"/>
    </location>
</feature>
<dbReference type="Proteomes" id="UP000054342">
    <property type="component" value="Unassembled WGS sequence"/>
</dbReference>
<dbReference type="InterPro" id="IPR020846">
    <property type="entry name" value="MFS_dom"/>
</dbReference>
<keyword evidence="10" id="KW-1185">Reference proteome</keyword>
<evidence type="ECO:0000256" key="4">
    <source>
        <dbReference type="ARBA" id="ARBA00022989"/>
    </source>
</evidence>
<evidence type="ECO:0000313" key="10">
    <source>
        <dbReference type="Proteomes" id="UP000054342"/>
    </source>
</evidence>
<dbReference type="Pfam" id="PF07690">
    <property type="entry name" value="MFS_1"/>
    <property type="match status" value="2"/>
</dbReference>
<feature type="compositionally biased region" description="Polar residues" evidence="6">
    <location>
        <begin position="20"/>
        <end position="29"/>
    </location>
</feature>
<evidence type="ECO:0000256" key="3">
    <source>
        <dbReference type="ARBA" id="ARBA00022692"/>
    </source>
</evidence>
<dbReference type="STRING" id="348802.A0A0D2BCJ0"/>
<feature type="transmembrane region" description="Helical" evidence="7">
    <location>
        <begin position="432"/>
        <end position="451"/>
    </location>
</feature>
<dbReference type="GO" id="GO:0005886">
    <property type="term" value="C:plasma membrane"/>
    <property type="evidence" value="ECO:0007669"/>
    <property type="project" value="UniProtKB-SubCell"/>
</dbReference>
<dbReference type="AlphaFoldDB" id="A0A0D2BCJ0"/>
<evidence type="ECO:0000259" key="8">
    <source>
        <dbReference type="PROSITE" id="PS50850"/>
    </source>
</evidence>
<evidence type="ECO:0000256" key="5">
    <source>
        <dbReference type="ARBA" id="ARBA00023136"/>
    </source>
</evidence>
<feature type="domain" description="Major facilitator superfamily (MFS) profile" evidence="8">
    <location>
        <begin position="104"/>
        <end position="517"/>
    </location>
</feature>
<dbReference type="GeneID" id="25333397"/>
<protein>
    <recommendedName>
        <fullName evidence="8">Major facilitator superfamily (MFS) profile domain-containing protein</fullName>
    </recommendedName>
</protein>
<dbReference type="RefSeq" id="XP_013310430.1">
    <property type="nucleotide sequence ID" value="XM_013454976.1"/>
</dbReference>
<feature type="transmembrane region" description="Helical" evidence="7">
    <location>
        <begin position="392"/>
        <end position="411"/>
    </location>
</feature>
<proteinExistence type="inferred from homology"/>
<comment type="similarity">
    <text evidence="2">Belongs to the major facilitator superfamily.</text>
</comment>
<dbReference type="SUPFAM" id="SSF103473">
    <property type="entry name" value="MFS general substrate transporter"/>
    <property type="match status" value="1"/>
</dbReference>
<accession>A0A0D2BCJ0</accession>
<dbReference type="PANTHER" id="PTHR23502:SF48">
    <property type="entry name" value="MULTIDRUG TRANSPORTER, PUTATIVE (AFU_ORTHOLOGUE AFUA_5G02700)-RELATED"/>
    <property type="match status" value="1"/>
</dbReference>
<feature type="transmembrane region" description="Helical" evidence="7">
    <location>
        <begin position="168"/>
        <end position="189"/>
    </location>
</feature>
<name>A0A0D2BCJ0_9EURO</name>
<feature type="compositionally biased region" description="Polar residues" evidence="6">
    <location>
        <begin position="1"/>
        <end position="11"/>
    </location>
</feature>
<dbReference type="PANTHER" id="PTHR23502">
    <property type="entry name" value="MAJOR FACILITATOR SUPERFAMILY"/>
    <property type="match status" value="1"/>
</dbReference>
<evidence type="ECO:0000256" key="7">
    <source>
        <dbReference type="SAM" id="Phobius"/>
    </source>
</evidence>
<dbReference type="OrthoDB" id="6770063at2759"/>
<feature type="transmembrane region" description="Helical" evidence="7">
    <location>
        <begin position="139"/>
        <end position="161"/>
    </location>
</feature>
<sequence length="517" mass="56813">MPQPLQISHPNSILHEGQASPESTSITPQNESLFASEPLEVPVFASAPSPEAKAVEAEEPQVHGYEFRDITNADGEVKLYKMVVFGPADPDNPKNFSKTRKWVITMTLSWVCFAVAFSSAVITPGILGVAEHFHTSEEVALLTITLFVIGFGIGPLVFSPLSELYGRWIVYMTTFGVAIIFMVPCAVAKNIQTLLVCRAIDGIAISVPVANLGGSLADLWHADERGVPMSIFSGAPFLGPIMGKSSHESVKQVCRCLTSVIGPLIGGFTYENLGWRWLYYLQVILAGFLYVCMLLFVPETCAPVILARRAKRLRESTGDNTYIAEHDLTRRSLRNVVQVYLARPLRLLLTEPIVTLFSLYAAVLYGLLYMYFVAYPIVFQEGKGMSPGMTGLMFLPLMGGIIVGLVGSPFVNRHYLTLRAKYEGLPPPELRLIPMIYGCWLIPIGVFIFAWSSYPHLSWAGPCFAGLPIGVGFVLVYNSFNNYIVDSYQHTAASALAAKTLIRSIWGGCTVLFTSQM</sequence>
<gene>
    <name evidence="9" type="ORF">PV05_11489</name>
</gene>
<feature type="transmembrane region" description="Helical" evidence="7">
    <location>
        <begin position="457"/>
        <end position="477"/>
    </location>
</feature>
<dbReference type="HOGENOM" id="CLU_008455_11_4_1"/>
<dbReference type="CDD" id="cd17323">
    <property type="entry name" value="MFS_Tpo1_MDR_like"/>
    <property type="match status" value="1"/>
</dbReference>
<dbReference type="PROSITE" id="PS50850">
    <property type="entry name" value="MFS"/>
    <property type="match status" value="1"/>
</dbReference>
<reference evidence="9 10" key="1">
    <citation type="submission" date="2015-01" db="EMBL/GenBank/DDBJ databases">
        <title>The Genome Sequence of Exophiala xenobiotica CBS118157.</title>
        <authorList>
            <consortium name="The Broad Institute Genomics Platform"/>
            <person name="Cuomo C."/>
            <person name="de Hoog S."/>
            <person name="Gorbushina A."/>
            <person name="Stielow B."/>
            <person name="Teixiera M."/>
            <person name="Abouelleil A."/>
            <person name="Chapman S.B."/>
            <person name="Priest M."/>
            <person name="Young S.K."/>
            <person name="Wortman J."/>
            <person name="Nusbaum C."/>
            <person name="Birren B."/>
        </authorList>
    </citation>
    <scope>NUCLEOTIDE SEQUENCE [LARGE SCALE GENOMIC DNA]</scope>
    <source>
        <strain evidence="9 10">CBS 118157</strain>
    </source>
</reference>
<comment type="subcellular location">
    <subcellularLocation>
        <location evidence="1">Cell membrane</location>
        <topology evidence="1">Multi-pass membrane protein</topology>
    </subcellularLocation>
</comment>
<feature type="region of interest" description="Disordered" evidence="6">
    <location>
        <begin position="1"/>
        <end position="29"/>
    </location>
</feature>
<dbReference type="EMBL" id="KN847323">
    <property type="protein sequence ID" value="KIW49846.1"/>
    <property type="molecule type" value="Genomic_DNA"/>
</dbReference>
<dbReference type="InterPro" id="IPR036259">
    <property type="entry name" value="MFS_trans_sf"/>
</dbReference>
<organism evidence="9 10">
    <name type="scientific">Exophiala xenobiotica</name>
    <dbReference type="NCBI Taxonomy" id="348802"/>
    <lineage>
        <taxon>Eukaryota</taxon>
        <taxon>Fungi</taxon>
        <taxon>Dikarya</taxon>
        <taxon>Ascomycota</taxon>
        <taxon>Pezizomycotina</taxon>
        <taxon>Eurotiomycetes</taxon>
        <taxon>Chaetothyriomycetidae</taxon>
        <taxon>Chaetothyriales</taxon>
        <taxon>Herpotrichiellaceae</taxon>
        <taxon>Exophiala</taxon>
    </lineage>
</organism>
<evidence type="ECO:0000313" key="9">
    <source>
        <dbReference type="EMBL" id="KIW49846.1"/>
    </source>
</evidence>
<dbReference type="Gene3D" id="1.20.1250.20">
    <property type="entry name" value="MFS general substrate transporter like domains"/>
    <property type="match status" value="1"/>
</dbReference>